<dbReference type="GO" id="GO:0005634">
    <property type="term" value="C:nucleus"/>
    <property type="evidence" value="ECO:0007669"/>
    <property type="project" value="UniProtKB-ARBA"/>
</dbReference>
<gene>
    <name evidence="8" type="ORF">DEO72_LG7g2783</name>
</gene>
<keyword evidence="6" id="KW-0732">Signal</keyword>
<sequence>MTASSFDLTDVLCKFLLLVDLNLSVQVAKEFGVPVPFQRYWLWARRKNHTYRLDQPLTHLERAQPVGQLGSVSRKAHNAAELNLFLEVELGLDLRPVAPPEKTEDDILLFFKLYDPEEEEELRYVGRLFVKSSGKPSEILTRLNEMAGYDPDEEIALYEEIKFEPNVMCEPIDKNVTFRISQLGDGDIVCFQKVSVDDIDYPDVPSFLKYVARDEDLFWQIGANIYFDLVDHDRVRSFRVSRRTPFYLFKVQVAKEFGVPVPFQRYWLWARRKNHTYRLDQPLTHLERAQPVGQLGSVSRKAHNAAELNLFLEVELGLDLRPVAPPEKTEDDILLFFKLYDPEEEEELRYVGRLFVKSSGKPSEILTRLNEMAGYDPDEEIALYEEIKFEPNVMCEPIDKNVTFRISQLGDGDIVCFQKVSVDDIDYPDVPSFLKYVLSVGF</sequence>
<name>A0A4D6MJ34_VIGUN</name>
<evidence type="ECO:0000256" key="1">
    <source>
        <dbReference type="ARBA" id="ARBA00009085"/>
    </source>
</evidence>
<feature type="domain" description="Ubiquitin carboxyl-terminal hydrolase 7 ICP0-binding" evidence="7">
    <location>
        <begin position="264"/>
        <end position="438"/>
    </location>
</feature>
<reference evidence="8 9" key="1">
    <citation type="submission" date="2019-04" db="EMBL/GenBank/DDBJ databases">
        <title>An improved genome assembly and genetic linkage map for asparagus bean, Vigna unguiculata ssp. sesquipedialis.</title>
        <authorList>
            <person name="Xia Q."/>
            <person name="Zhang R."/>
            <person name="Dong Y."/>
        </authorList>
    </citation>
    <scope>NUCLEOTIDE SEQUENCE [LARGE SCALE GENOMIC DNA]</scope>
    <source>
        <tissue evidence="8">Leaf</tissue>
    </source>
</reference>
<proteinExistence type="inferred from homology"/>
<evidence type="ECO:0000256" key="3">
    <source>
        <dbReference type="ARBA" id="ARBA00022786"/>
    </source>
</evidence>
<dbReference type="Pfam" id="PF12436">
    <property type="entry name" value="USP7_ICP0_bdg"/>
    <property type="match status" value="2"/>
</dbReference>
<keyword evidence="9" id="KW-1185">Reference proteome</keyword>
<dbReference type="AlphaFoldDB" id="A0A4D6MJ34"/>
<evidence type="ECO:0000256" key="6">
    <source>
        <dbReference type="SAM" id="SignalP"/>
    </source>
</evidence>
<keyword evidence="2" id="KW-0645">Protease</keyword>
<feature type="domain" description="Ubiquitin carboxyl-terminal hydrolase 7 ICP0-binding" evidence="7">
    <location>
        <begin position="38"/>
        <end position="212"/>
    </location>
</feature>
<evidence type="ECO:0000313" key="8">
    <source>
        <dbReference type="EMBL" id="QCE01486.1"/>
    </source>
</evidence>
<dbReference type="InterPro" id="IPR024729">
    <property type="entry name" value="USP7_ICP0-binding_dom"/>
</dbReference>
<evidence type="ECO:0000313" key="9">
    <source>
        <dbReference type="Proteomes" id="UP000501690"/>
    </source>
</evidence>
<dbReference type="GO" id="GO:0006508">
    <property type="term" value="P:proteolysis"/>
    <property type="evidence" value="ECO:0007669"/>
    <property type="project" value="UniProtKB-KW"/>
</dbReference>
<comment type="similarity">
    <text evidence="1">Belongs to the peptidase C19 family.</text>
</comment>
<dbReference type="Proteomes" id="UP000501690">
    <property type="component" value="Linkage Group LG7"/>
</dbReference>
<evidence type="ECO:0000259" key="7">
    <source>
        <dbReference type="Pfam" id="PF12436"/>
    </source>
</evidence>
<protein>
    <submittedName>
        <fullName evidence="8">Ubiquitin carboxyl-terminal hydrolase 7</fullName>
    </submittedName>
</protein>
<keyword evidence="5" id="KW-0788">Thiol protease</keyword>
<evidence type="ECO:0000256" key="2">
    <source>
        <dbReference type="ARBA" id="ARBA00022670"/>
    </source>
</evidence>
<keyword evidence="3" id="KW-0833">Ubl conjugation pathway</keyword>
<keyword evidence="4 8" id="KW-0378">Hydrolase</keyword>
<feature type="chain" id="PRO_5020028794" evidence="6">
    <location>
        <begin position="29"/>
        <end position="442"/>
    </location>
</feature>
<dbReference type="GO" id="GO:0101005">
    <property type="term" value="F:deubiquitinase activity"/>
    <property type="evidence" value="ECO:0007669"/>
    <property type="project" value="UniProtKB-ARBA"/>
</dbReference>
<evidence type="ECO:0000256" key="5">
    <source>
        <dbReference type="ARBA" id="ARBA00022807"/>
    </source>
</evidence>
<organism evidence="8 9">
    <name type="scientific">Vigna unguiculata</name>
    <name type="common">Cowpea</name>
    <dbReference type="NCBI Taxonomy" id="3917"/>
    <lineage>
        <taxon>Eukaryota</taxon>
        <taxon>Viridiplantae</taxon>
        <taxon>Streptophyta</taxon>
        <taxon>Embryophyta</taxon>
        <taxon>Tracheophyta</taxon>
        <taxon>Spermatophyta</taxon>
        <taxon>Magnoliopsida</taxon>
        <taxon>eudicotyledons</taxon>
        <taxon>Gunneridae</taxon>
        <taxon>Pentapetalae</taxon>
        <taxon>rosids</taxon>
        <taxon>fabids</taxon>
        <taxon>Fabales</taxon>
        <taxon>Fabaceae</taxon>
        <taxon>Papilionoideae</taxon>
        <taxon>50 kb inversion clade</taxon>
        <taxon>NPAAA clade</taxon>
        <taxon>indigoferoid/millettioid clade</taxon>
        <taxon>Phaseoleae</taxon>
        <taxon>Vigna</taxon>
    </lineage>
</organism>
<accession>A0A4D6MJ34</accession>
<dbReference type="Gene3D" id="3.10.20.90">
    <property type="entry name" value="Phosphatidylinositol 3-kinase Catalytic Subunit, Chain A, domain 1"/>
    <property type="match status" value="2"/>
</dbReference>
<evidence type="ECO:0000256" key="4">
    <source>
        <dbReference type="ARBA" id="ARBA00022801"/>
    </source>
</evidence>
<feature type="signal peptide" evidence="6">
    <location>
        <begin position="1"/>
        <end position="28"/>
    </location>
</feature>
<dbReference type="EMBL" id="CP039351">
    <property type="protein sequence ID" value="QCE01486.1"/>
    <property type="molecule type" value="Genomic_DNA"/>
</dbReference>
<dbReference type="GO" id="GO:0008234">
    <property type="term" value="F:cysteine-type peptidase activity"/>
    <property type="evidence" value="ECO:0007669"/>
    <property type="project" value="UniProtKB-KW"/>
</dbReference>
<dbReference type="FunFam" id="3.10.20.90:FF:000050">
    <property type="entry name" value="Ubiquitin carboxyl-terminal hydrolase 13"/>
    <property type="match status" value="2"/>
</dbReference>